<proteinExistence type="predicted"/>
<protein>
    <submittedName>
        <fullName evidence="2">Uncharacterized protein</fullName>
    </submittedName>
</protein>
<evidence type="ECO:0000313" key="2">
    <source>
        <dbReference type="EMBL" id="QYT01040.1"/>
    </source>
</evidence>
<accession>A0A8G0PJ02</accession>
<feature type="compositionally biased region" description="Low complexity" evidence="1">
    <location>
        <begin position="142"/>
        <end position="152"/>
    </location>
</feature>
<sequence length="163" mass="18203">MGDRRRCRSLPGVDHPDQMAGEHETVVMASRSVQQHSTHDAIVKPSAAQGERHRDREANDLRLDSPEAGRVLKTNERPTWRMAESVKAGTSKRVMTGWHPRRREAEFQDGESQMLNDRTRIGWARNSMLLPNPNPPRKKGAMDGAAAPAQPGAPYPLLVTCDH</sequence>
<keyword evidence="3" id="KW-1185">Reference proteome</keyword>
<feature type="region of interest" description="Disordered" evidence="1">
    <location>
        <begin position="1"/>
        <end position="20"/>
    </location>
</feature>
<reference evidence="2 3" key="1">
    <citation type="journal article" date="2021" name="BMC Genomics">
        <title>Telomere-to-telomere genome assembly of asparaginase-producing Trichoderma simmonsii.</title>
        <authorList>
            <person name="Chung D."/>
            <person name="Kwon Y.M."/>
            <person name="Yang Y."/>
        </authorList>
    </citation>
    <scope>NUCLEOTIDE SEQUENCE [LARGE SCALE GENOMIC DNA]</scope>
    <source>
        <strain evidence="2 3">GH-Sj1</strain>
    </source>
</reference>
<name>A0A8G0PJ02_9HYPO</name>
<evidence type="ECO:0000256" key="1">
    <source>
        <dbReference type="SAM" id="MobiDB-lite"/>
    </source>
</evidence>
<dbReference type="AlphaFoldDB" id="A0A8G0PJ02"/>
<organism evidence="2 3">
    <name type="scientific">Trichoderma simmonsii</name>
    <dbReference type="NCBI Taxonomy" id="1491479"/>
    <lineage>
        <taxon>Eukaryota</taxon>
        <taxon>Fungi</taxon>
        <taxon>Dikarya</taxon>
        <taxon>Ascomycota</taxon>
        <taxon>Pezizomycotina</taxon>
        <taxon>Sordariomycetes</taxon>
        <taxon>Hypocreomycetidae</taxon>
        <taxon>Hypocreales</taxon>
        <taxon>Hypocreaceae</taxon>
        <taxon>Trichoderma</taxon>
    </lineage>
</organism>
<gene>
    <name evidence="2" type="ORF">H0G86_008097</name>
</gene>
<evidence type="ECO:0000313" key="3">
    <source>
        <dbReference type="Proteomes" id="UP000826661"/>
    </source>
</evidence>
<feature type="region of interest" description="Disordered" evidence="1">
    <location>
        <begin position="33"/>
        <end position="69"/>
    </location>
</feature>
<feature type="compositionally biased region" description="Basic and acidic residues" evidence="1">
    <location>
        <begin position="50"/>
        <end position="67"/>
    </location>
</feature>
<feature type="region of interest" description="Disordered" evidence="1">
    <location>
        <begin position="126"/>
        <end position="163"/>
    </location>
</feature>
<dbReference type="Proteomes" id="UP000826661">
    <property type="component" value="Chromosome IV"/>
</dbReference>
<dbReference type="EMBL" id="CP075867">
    <property type="protein sequence ID" value="QYT01040.1"/>
    <property type="molecule type" value="Genomic_DNA"/>
</dbReference>